<organism evidence="2 3">
    <name type="scientific">Carboxydichorda subterranea</name>
    <dbReference type="NCBI Taxonomy" id="3109565"/>
    <lineage>
        <taxon>Bacteria</taxon>
        <taxon>Bacillati</taxon>
        <taxon>Bacillota</taxon>
        <taxon>Limnochordia</taxon>
        <taxon>Limnochordales</taxon>
        <taxon>Geochordaceae</taxon>
        <taxon>Carboxydichorda</taxon>
    </lineage>
</organism>
<reference evidence="2 3" key="1">
    <citation type="journal article" date="2024" name="Front. Microbiol.">
        <title>Novel thermophilic genera Geochorda gen. nov. and Carboxydochorda gen. nov. from the deep terrestrial subsurface reveal the ecophysiological diversity in the class Limnochordia.</title>
        <authorList>
            <person name="Karnachuk O.V."/>
            <person name="Lukina A.P."/>
            <person name="Avakyan M.R."/>
            <person name="Kadnikov V.V."/>
            <person name="Begmatov S."/>
            <person name="Beletsky A.V."/>
            <person name="Vlasova K.G."/>
            <person name="Novikov A.A."/>
            <person name="Shcherbakova V.A."/>
            <person name="Mardanov A.V."/>
            <person name="Ravin N.V."/>
        </authorList>
    </citation>
    <scope>NUCLEOTIDE SEQUENCE [LARGE SCALE GENOMIC DNA]</scope>
    <source>
        <strain evidence="2 3">L945</strain>
    </source>
</reference>
<dbReference type="InterPro" id="IPR039424">
    <property type="entry name" value="SBP_5"/>
</dbReference>
<proteinExistence type="predicted"/>
<keyword evidence="3" id="KW-1185">Reference proteome</keyword>
<dbReference type="RefSeq" id="WP_324717415.1">
    <property type="nucleotide sequence ID" value="NZ_CP141615.1"/>
</dbReference>
<dbReference type="Gene3D" id="3.10.105.10">
    <property type="entry name" value="Dipeptide-binding Protein, Domain 3"/>
    <property type="match status" value="1"/>
</dbReference>
<dbReference type="CDD" id="cd08509">
    <property type="entry name" value="PBP2_TmCBP_oligosaccharides_like"/>
    <property type="match status" value="1"/>
</dbReference>
<dbReference type="Gene3D" id="3.40.190.10">
    <property type="entry name" value="Periplasmic binding protein-like II"/>
    <property type="match status" value="1"/>
</dbReference>
<dbReference type="Pfam" id="PF00496">
    <property type="entry name" value="SBP_bac_5"/>
    <property type="match status" value="1"/>
</dbReference>
<evidence type="ECO:0000259" key="1">
    <source>
        <dbReference type="Pfam" id="PF00496"/>
    </source>
</evidence>
<dbReference type="EMBL" id="CP141615">
    <property type="protein sequence ID" value="WRP18144.1"/>
    <property type="molecule type" value="Genomic_DNA"/>
</dbReference>
<gene>
    <name evidence="2" type="ORF">U7230_03825</name>
</gene>
<accession>A0ABZ1BZ94</accession>
<dbReference type="PANTHER" id="PTHR30290">
    <property type="entry name" value="PERIPLASMIC BINDING COMPONENT OF ABC TRANSPORTER"/>
    <property type="match status" value="1"/>
</dbReference>
<feature type="domain" description="Solute-binding protein family 5" evidence="1">
    <location>
        <begin position="78"/>
        <end position="445"/>
    </location>
</feature>
<name>A0ABZ1BZ94_9FIRM</name>
<protein>
    <submittedName>
        <fullName evidence="2">ABC transporter substrate-binding protein</fullName>
    </submittedName>
</protein>
<dbReference type="InterPro" id="IPR000914">
    <property type="entry name" value="SBP_5_dom"/>
</dbReference>
<sequence>MRRWITLAVALTLVGVVATGGLAQEAKRGGTLQVVMPWGTMVYNGNPFLPGGQNMPATMATIYEGLYYINETNGQERPRLGVSYQWSADNLRLTVKTRQGVLWSDGKPFSAKDVAFTFNYIKQHPAADLAAVWKGGLERVETTDDHTVVFTFSSPNTPLWYYLAMVPIVPEHVWSKVDDPMSFTNREPVGTGPFVLKSFTPQSMTVVRNPRYWMEGRPYIDAITYRAVDSNTTVLLMMLRNEADVTYTFFPDPAKSFAARDPAVHKFWWPVNNTNILYLNTAKEPFNDSRFRKAVAMALDRQAMAERAYYGVVKPAHPTGIVPGQVGQWIDPSLEKQAFQYDPAGARQLLQQAGFRWNSAGDLLGPDGKKLPALRILVGSGWTDFITMAQIISQNLAAIGIETVIDQQPWNSYITSLMSGTYDMAISWGSGTGPTPYYLYYMEFSPEFSGAKIGDTATSNWARFTDPAITEALARYRRTSDRSQQKQAIETIAGIVLDKVPFIPLTERTNFLDYNESRFTGWPSADDPYNGGDPPDGIGAVWMFLNVHLK</sequence>
<dbReference type="PIRSF" id="PIRSF002741">
    <property type="entry name" value="MppA"/>
    <property type="match status" value="1"/>
</dbReference>
<evidence type="ECO:0000313" key="2">
    <source>
        <dbReference type="EMBL" id="WRP18144.1"/>
    </source>
</evidence>
<evidence type="ECO:0000313" key="3">
    <source>
        <dbReference type="Proteomes" id="UP001332192"/>
    </source>
</evidence>
<dbReference type="Gene3D" id="3.90.76.10">
    <property type="entry name" value="Dipeptide-binding Protein, Domain 1"/>
    <property type="match status" value="1"/>
</dbReference>
<dbReference type="InterPro" id="IPR030678">
    <property type="entry name" value="Peptide/Ni-bd"/>
</dbReference>
<dbReference type="SUPFAM" id="SSF53850">
    <property type="entry name" value="Periplasmic binding protein-like II"/>
    <property type="match status" value="1"/>
</dbReference>
<dbReference type="Proteomes" id="UP001332192">
    <property type="component" value="Chromosome"/>
</dbReference>